<keyword evidence="8" id="KW-1185">Reference proteome</keyword>
<dbReference type="KEGG" id="sns:VC03_04035"/>
<dbReference type="RefSeq" id="WP_046328779.1">
    <property type="nucleotide sequence ID" value="NZ_CAUPIC010000002.1"/>
</dbReference>
<dbReference type="PANTHER" id="PTHR37316">
    <property type="entry name" value="TEICHOIC ACID GLYCEROL-PHOSPHATE PRIMASE"/>
    <property type="match status" value="1"/>
</dbReference>
<dbReference type="AlphaFoldDB" id="A0A0E3UUU9"/>
<dbReference type="STRING" id="187101.VC03_04035"/>
<evidence type="ECO:0000313" key="7">
    <source>
        <dbReference type="EMBL" id="AKC95673.1"/>
    </source>
</evidence>
<dbReference type="HOGENOM" id="CLU_021508_1_0_0"/>
<evidence type="ECO:0000256" key="4">
    <source>
        <dbReference type="ARBA" id="ARBA00022679"/>
    </source>
</evidence>
<keyword evidence="4" id="KW-0808">Transferase</keyword>
<dbReference type="InterPro" id="IPR043149">
    <property type="entry name" value="TagF_N"/>
</dbReference>
<evidence type="ECO:0000256" key="2">
    <source>
        <dbReference type="ARBA" id="ARBA00010488"/>
    </source>
</evidence>
<dbReference type="EMBL" id="CP011280">
    <property type="protein sequence ID" value="AKC95673.1"/>
    <property type="molecule type" value="Genomic_DNA"/>
</dbReference>
<evidence type="ECO:0000256" key="1">
    <source>
        <dbReference type="ARBA" id="ARBA00004202"/>
    </source>
</evidence>
<evidence type="ECO:0000313" key="8">
    <source>
        <dbReference type="Proteomes" id="UP000033103"/>
    </source>
</evidence>
<dbReference type="InterPro" id="IPR043148">
    <property type="entry name" value="TagF_C"/>
</dbReference>
<keyword evidence="3" id="KW-1003">Cell membrane</keyword>
<dbReference type="InterPro" id="IPR007554">
    <property type="entry name" value="Glycerophosphate_synth"/>
</dbReference>
<keyword evidence="6" id="KW-0472">Membrane</keyword>
<comment type="subcellular location">
    <subcellularLocation>
        <location evidence="1">Cell membrane</location>
        <topology evidence="1">Peripheral membrane protein</topology>
    </subcellularLocation>
</comment>
<dbReference type="PATRIC" id="fig|1069640.6.peg.798"/>
<dbReference type="Pfam" id="PF04464">
    <property type="entry name" value="Glyphos_transf"/>
    <property type="match status" value="1"/>
</dbReference>
<evidence type="ECO:0000256" key="5">
    <source>
        <dbReference type="ARBA" id="ARBA00022944"/>
    </source>
</evidence>
<gene>
    <name evidence="7" type="ORF">VC03_04035</name>
</gene>
<comment type="similarity">
    <text evidence="2">Belongs to the CDP-glycerol glycerophosphotransferase family.</text>
</comment>
<dbReference type="GO" id="GO:0047355">
    <property type="term" value="F:CDP-glycerol glycerophosphotransferase activity"/>
    <property type="evidence" value="ECO:0007669"/>
    <property type="project" value="InterPro"/>
</dbReference>
<dbReference type="PANTHER" id="PTHR37316:SF3">
    <property type="entry name" value="TEICHOIC ACID GLYCEROL-PHOSPHATE TRANSFERASE"/>
    <property type="match status" value="1"/>
</dbReference>
<name>A0A0E3UUU9_9FUSO</name>
<protein>
    <submittedName>
        <fullName evidence="7">Uncharacterized protein</fullName>
    </submittedName>
</protein>
<dbReference type="GO" id="GO:0005886">
    <property type="term" value="C:plasma membrane"/>
    <property type="evidence" value="ECO:0007669"/>
    <property type="project" value="UniProtKB-SubCell"/>
</dbReference>
<dbReference type="SUPFAM" id="SSF53756">
    <property type="entry name" value="UDP-Glycosyltransferase/glycogen phosphorylase"/>
    <property type="match status" value="1"/>
</dbReference>
<organism evidence="7 8">
    <name type="scientific">Sneathia vaginalis</name>
    <dbReference type="NCBI Taxonomy" id="187101"/>
    <lineage>
        <taxon>Bacteria</taxon>
        <taxon>Fusobacteriati</taxon>
        <taxon>Fusobacteriota</taxon>
        <taxon>Fusobacteriia</taxon>
        <taxon>Fusobacteriales</taxon>
        <taxon>Leptotrichiaceae</taxon>
        <taxon>Sneathia</taxon>
    </lineage>
</organism>
<dbReference type="InterPro" id="IPR051612">
    <property type="entry name" value="Teichoic_Acid_Biosynth"/>
</dbReference>
<keyword evidence="5" id="KW-0777">Teichoic acid biosynthesis</keyword>
<reference evidence="7 8" key="1">
    <citation type="journal article" date="2012" name="BMC Genomics">
        <title>Genomic sequence analysis and characterization of Sneathia amnii sp. nov.</title>
        <authorList>
            <consortium name="Vaginal Microbiome Consortium (additional members)"/>
            <person name="Harwich M.D.Jr."/>
            <person name="Serrano M.G."/>
            <person name="Fettweis J.M."/>
            <person name="Alves J.M."/>
            <person name="Reimers M.A."/>
            <person name="Buck G.A."/>
            <person name="Jefferson K.K."/>
        </authorList>
    </citation>
    <scope>NUCLEOTIDE SEQUENCE [LARGE SCALE GENOMIC DNA]</scope>
    <source>
        <strain evidence="7 8">SN35</strain>
    </source>
</reference>
<accession>A0A0E3UUU9</accession>
<proteinExistence type="inferred from homology"/>
<dbReference type="OrthoDB" id="9807097at2"/>
<evidence type="ECO:0000256" key="3">
    <source>
        <dbReference type="ARBA" id="ARBA00022475"/>
    </source>
</evidence>
<dbReference type="Proteomes" id="UP000033103">
    <property type="component" value="Chromosome"/>
</dbReference>
<dbReference type="Gene3D" id="3.40.50.12580">
    <property type="match status" value="1"/>
</dbReference>
<dbReference type="Gene3D" id="3.40.50.11820">
    <property type="match status" value="1"/>
</dbReference>
<dbReference type="GO" id="GO:0019350">
    <property type="term" value="P:teichoic acid biosynthetic process"/>
    <property type="evidence" value="ECO:0007669"/>
    <property type="project" value="UniProtKB-KW"/>
</dbReference>
<evidence type="ECO:0000256" key="6">
    <source>
        <dbReference type="ARBA" id="ARBA00023136"/>
    </source>
</evidence>
<sequence length="362" mass="43159">MIKCLFNMLIAYILSPFIPLKKEIWLIGGNKGEMYADNGRAMHEYLLTKDNIEVYWVLDKNAKFRKEFDEKNIRYLIRGSIKSYIYFMKSKVALFSHSISADIVPYLCAVPLISYYHRKCFKVFLNHGTVGLKKRSPMHKRLKKQIDKLLKSYNLNPCDSEFEKSIKVNDWKMPEDTMYVCGYPRYDKLYNRKDTVSTHDILYMPTWRKYDDDGVNEFLNNSKLHEYLKKTNMKLRVYLHQLARDRVKLEVENTSIQILDKNANITDELLNAKVLITDYSSVCYDFFYLGKKVCFYQYDKKKYLDQVGSYVDLDNFFSRSNETVEDLIDDLENGKIKDATEYFKYVDNKNCERLYNMIIKRK</sequence>